<accession>G5AHY0</accession>
<dbReference type="InParanoid" id="G5AHY0"/>
<evidence type="ECO:0000313" key="2">
    <source>
        <dbReference type="Proteomes" id="UP000002640"/>
    </source>
</evidence>
<sequence length="513" mass="58204">HTEVFLGLVAEFCAASGMRLNTDKTVVLPFRPWTETTEALRQSLVDLGIIVVGNEGQTKFLGIYYGPNLSDADRLQHLLTEMQTRCSLWVNRARTLRGQAVILQQIILPVLWYSASVCHVPPTGFQDRLHSLIARFVCRDKSSNALPQAWWFLPPGQGGLGITPVADMIRSLQLHMLCKVIIATRQTLGRDVPSWVEPIIRLFDQAVQPWGRDFDILYAPVNTSPDYVVARRLTRWTGLGAYWHFVLFCWNTQFRPKTARLQLKADKRTTPLMDNVDITYGPKGRTLVGTSAPLGMLPILANHSLYRPVDFMLACETPVTAASLSELLRQIVQGRISSVRSCTNFLDKVGRFFVEAPIGPQVAQYYCAFHTWVFDAYDLEELTVARIRKGLLKCEVPALPLDRLGVEGSPPDAMWSRDLKLGKHLLPVYADLLYRLQHNALFLGYRFQHRTDSQTQCHHGCGALETAPHLFWFCSAAIEVWDPWLPAFQVFFDSKLEWENILLFKVEPKPEAK</sequence>
<keyword evidence="2" id="KW-1185">Reference proteome</keyword>
<dbReference type="RefSeq" id="XP_009539718.1">
    <property type="nucleotide sequence ID" value="XM_009541423.1"/>
</dbReference>
<dbReference type="GeneID" id="20653341"/>
<protein>
    <recommendedName>
        <fullName evidence="3">Reverse transcriptase domain-containing protein</fullName>
    </recommendedName>
</protein>
<name>G5AHY0_PHYSP</name>
<dbReference type="KEGG" id="psoj:PHYSODRAFT_463647"/>
<feature type="non-terminal residue" evidence="1">
    <location>
        <position position="513"/>
    </location>
</feature>
<feature type="non-terminal residue" evidence="1">
    <location>
        <position position="1"/>
    </location>
</feature>
<dbReference type="OMA" id="FRACETP"/>
<evidence type="ECO:0008006" key="3">
    <source>
        <dbReference type="Google" id="ProtNLM"/>
    </source>
</evidence>
<evidence type="ECO:0000313" key="1">
    <source>
        <dbReference type="EMBL" id="EGZ04876.1"/>
    </source>
</evidence>
<reference evidence="1 2" key="1">
    <citation type="journal article" date="2006" name="Science">
        <title>Phytophthora genome sequences uncover evolutionary origins and mechanisms of pathogenesis.</title>
        <authorList>
            <person name="Tyler B.M."/>
            <person name="Tripathy S."/>
            <person name="Zhang X."/>
            <person name="Dehal P."/>
            <person name="Jiang R.H."/>
            <person name="Aerts A."/>
            <person name="Arredondo F.D."/>
            <person name="Baxter L."/>
            <person name="Bensasson D."/>
            <person name="Beynon J.L."/>
            <person name="Chapman J."/>
            <person name="Damasceno C.M."/>
            <person name="Dorrance A.E."/>
            <person name="Dou D."/>
            <person name="Dickerman A.W."/>
            <person name="Dubchak I.L."/>
            <person name="Garbelotto M."/>
            <person name="Gijzen M."/>
            <person name="Gordon S.G."/>
            <person name="Govers F."/>
            <person name="Grunwald N.J."/>
            <person name="Huang W."/>
            <person name="Ivors K.L."/>
            <person name="Jones R.W."/>
            <person name="Kamoun S."/>
            <person name="Krampis K."/>
            <person name="Lamour K.H."/>
            <person name="Lee M.K."/>
            <person name="McDonald W.H."/>
            <person name="Medina M."/>
            <person name="Meijer H.J."/>
            <person name="Nordberg E.K."/>
            <person name="Maclean D.J."/>
            <person name="Ospina-Giraldo M.D."/>
            <person name="Morris P.F."/>
            <person name="Phuntumart V."/>
            <person name="Putnam N.H."/>
            <person name="Rash S."/>
            <person name="Rose J.K."/>
            <person name="Sakihama Y."/>
            <person name="Salamov A.A."/>
            <person name="Savidor A."/>
            <person name="Scheuring C.F."/>
            <person name="Smith B.M."/>
            <person name="Sobral B.W."/>
            <person name="Terry A."/>
            <person name="Torto-Alalibo T.A."/>
            <person name="Win J."/>
            <person name="Xu Z."/>
            <person name="Zhang H."/>
            <person name="Grigoriev I.V."/>
            <person name="Rokhsar D.S."/>
            <person name="Boore J.L."/>
        </authorList>
    </citation>
    <scope>NUCLEOTIDE SEQUENCE [LARGE SCALE GENOMIC DNA]</scope>
    <source>
        <strain evidence="1 2">P6497</strain>
    </source>
</reference>
<dbReference type="Proteomes" id="UP000002640">
    <property type="component" value="Unassembled WGS sequence"/>
</dbReference>
<proteinExistence type="predicted"/>
<organism evidence="1 2">
    <name type="scientific">Phytophthora sojae (strain P6497)</name>
    <name type="common">Soybean stem and root rot agent</name>
    <name type="synonym">Phytophthora megasperma f. sp. glycines</name>
    <dbReference type="NCBI Taxonomy" id="1094619"/>
    <lineage>
        <taxon>Eukaryota</taxon>
        <taxon>Sar</taxon>
        <taxon>Stramenopiles</taxon>
        <taxon>Oomycota</taxon>
        <taxon>Peronosporomycetes</taxon>
        <taxon>Peronosporales</taxon>
        <taxon>Peronosporaceae</taxon>
        <taxon>Phytophthora</taxon>
    </lineage>
</organism>
<gene>
    <name evidence="1" type="ORF">PHYSODRAFT_463647</name>
</gene>
<dbReference type="AlphaFoldDB" id="G5AHY0"/>
<dbReference type="EMBL" id="JH159173">
    <property type="protein sequence ID" value="EGZ04876.1"/>
    <property type="molecule type" value="Genomic_DNA"/>
</dbReference>